<dbReference type="Pfam" id="PF16911">
    <property type="entry name" value="PapA_C"/>
    <property type="match status" value="1"/>
</dbReference>
<dbReference type="Proteomes" id="UP000053372">
    <property type="component" value="Unassembled WGS sequence"/>
</dbReference>
<dbReference type="RefSeq" id="WP_027843193.1">
    <property type="nucleotide sequence ID" value="NZ_LMTZ01000019.1"/>
</dbReference>
<evidence type="ECO:0000259" key="3">
    <source>
        <dbReference type="Pfam" id="PF16911"/>
    </source>
</evidence>
<proteinExistence type="predicted"/>
<accession>A0A0V7ZYK1</accession>
<comment type="caution">
    <text evidence="4">The sequence shown here is derived from an EMBL/GenBank/DDBJ whole genome shotgun (WGS) entry which is preliminary data.</text>
</comment>
<sequence>MQDCLPLSASGGFFYKLIVKRINKKWTRKKISFNENDYRDLHQTFWQNNRVSILNWELTEAQTSTLVSRCHQEQVTVNSALYTAFLAAQTDIQGSSQDYLQNILIPVDFRSRLTQPIGEAVGFYASAGVNFRLKYNPKKSFWDMVRMMDRKIKQKLTDKNIFQSQKLNLLSPSLMDGLIFAKHGKLNDEMASKLLKKKGLDKIFTGIVISNLGKLDIPVDYGNLHLEALMGPAVYSDGVEKILEVVTVAGKMHLTLTFGDTIIATDIVVKVKDAAMKYLTEALIGEKQSAKRHWIPTLLQKN</sequence>
<dbReference type="AlphaFoldDB" id="A0A0V7ZYK1"/>
<dbReference type="GO" id="GO:0016746">
    <property type="term" value="F:acyltransferase activity"/>
    <property type="evidence" value="ECO:0007669"/>
    <property type="project" value="UniProtKB-KW"/>
</dbReference>
<name>A0A0V7ZYK1_9CYAN</name>
<dbReference type="PANTHER" id="PTHR28037">
    <property type="entry name" value="ALCOHOL O-ACETYLTRANSFERASE 1-RELATED"/>
    <property type="match status" value="1"/>
</dbReference>
<evidence type="ECO:0000313" key="5">
    <source>
        <dbReference type="Proteomes" id="UP000053372"/>
    </source>
</evidence>
<keyword evidence="2" id="KW-0012">Acyltransferase</keyword>
<dbReference type="OrthoDB" id="863140at2"/>
<evidence type="ECO:0000256" key="2">
    <source>
        <dbReference type="ARBA" id="ARBA00023315"/>
    </source>
</evidence>
<protein>
    <recommendedName>
        <fullName evidence="3">Phthiocerol/phthiodiolone dimycocerosyl transferase C-terminal domain-containing protein</fullName>
    </recommendedName>
</protein>
<dbReference type="InterPro" id="IPR031641">
    <property type="entry name" value="PapA_C"/>
</dbReference>
<gene>
    <name evidence="4" type="ORF">BC008_04640</name>
</gene>
<reference evidence="4 5" key="1">
    <citation type="journal article" date="2015" name="Genome Announc.">
        <title>Draft Genome of the Euendolithic (true boring) Cyanobacterium Mastigocoleus testarum strain BC008.</title>
        <authorList>
            <person name="Guida B.S."/>
            <person name="Garcia-Pichel F."/>
        </authorList>
    </citation>
    <scope>NUCLEOTIDE SEQUENCE [LARGE SCALE GENOMIC DNA]</scope>
    <source>
        <strain evidence="4 5">BC008</strain>
    </source>
</reference>
<organism evidence="4 5">
    <name type="scientific">Mastigocoleus testarum BC008</name>
    <dbReference type="NCBI Taxonomy" id="371196"/>
    <lineage>
        <taxon>Bacteria</taxon>
        <taxon>Bacillati</taxon>
        <taxon>Cyanobacteriota</taxon>
        <taxon>Cyanophyceae</taxon>
        <taxon>Nostocales</taxon>
        <taxon>Hapalosiphonaceae</taxon>
        <taxon>Mastigocoleus</taxon>
    </lineage>
</organism>
<dbReference type="InterPro" id="IPR052058">
    <property type="entry name" value="Alcohol_O-acetyltransferase"/>
</dbReference>
<dbReference type="SUPFAM" id="SSF52777">
    <property type="entry name" value="CoA-dependent acyltransferases"/>
    <property type="match status" value="1"/>
</dbReference>
<dbReference type="Gene3D" id="3.30.559.30">
    <property type="entry name" value="Nonribosomal peptide synthetase, condensation domain"/>
    <property type="match status" value="1"/>
</dbReference>
<feature type="domain" description="Phthiocerol/phthiodiolone dimycocerosyl transferase C-terminal" evidence="3">
    <location>
        <begin position="50"/>
        <end position="164"/>
    </location>
</feature>
<dbReference type="EMBL" id="LMTZ01000019">
    <property type="protein sequence ID" value="KST69592.1"/>
    <property type="molecule type" value="Genomic_DNA"/>
</dbReference>
<keyword evidence="5" id="KW-1185">Reference proteome</keyword>
<keyword evidence="1" id="KW-0808">Transferase</keyword>
<evidence type="ECO:0000313" key="4">
    <source>
        <dbReference type="EMBL" id="KST69592.1"/>
    </source>
</evidence>
<dbReference type="PANTHER" id="PTHR28037:SF1">
    <property type="entry name" value="ALCOHOL O-ACETYLTRANSFERASE 1-RELATED"/>
    <property type="match status" value="1"/>
</dbReference>
<evidence type="ECO:0000256" key="1">
    <source>
        <dbReference type="ARBA" id="ARBA00022679"/>
    </source>
</evidence>